<feature type="binding site" evidence="6">
    <location>
        <position position="278"/>
    </location>
    <ligand>
        <name>(S)-malate</name>
        <dbReference type="ChEBI" id="CHEBI:15589"/>
    </ligand>
</feature>
<dbReference type="Proteomes" id="UP000094296">
    <property type="component" value="Unassembled WGS sequence"/>
</dbReference>
<dbReference type="FunFam" id="3.40.50.10380:FF:000003">
    <property type="entry name" value="NADP-dependent malic enzyme"/>
    <property type="match status" value="1"/>
</dbReference>
<dbReference type="GO" id="GO:0004470">
    <property type="term" value="F:malic enzyme activity"/>
    <property type="evidence" value="ECO:0007669"/>
    <property type="project" value="InterPro"/>
</dbReference>
<keyword evidence="3 7" id="KW-0479">Metal-binding</keyword>
<comment type="cofactor">
    <cofactor evidence="1">
        <name>Mn(2+)</name>
        <dbReference type="ChEBI" id="CHEBI:29035"/>
    </cofactor>
</comment>
<dbReference type="Gene3D" id="3.40.50.720">
    <property type="entry name" value="NAD(P)-binding Rossmann-like Domain"/>
    <property type="match status" value="1"/>
</dbReference>
<dbReference type="PROSITE" id="PS00331">
    <property type="entry name" value="MALIC_ENZYMES"/>
    <property type="match status" value="1"/>
</dbReference>
<dbReference type="EMBL" id="MIJE01000036">
    <property type="protein sequence ID" value="OEF95663.1"/>
    <property type="molecule type" value="Genomic_DNA"/>
</dbReference>
<dbReference type="Gene3D" id="3.40.50.10380">
    <property type="entry name" value="Malic enzyme, N-terminal domain"/>
    <property type="match status" value="1"/>
</dbReference>
<dbReference type="PIRSF" id="PIRSF000106">
    <property type="entry name" value="ME"/>
    <property type="match status" value="1"/>
</dbReference>
<dbReference type="InterPro" id="IPR012301">
    <property type="entry name" value="Malic_N_dom"/>
</dbReference>
<dbReference type="InterPro" id="IPR015884">
    <property type="entry name" value="Malic_enzyme_CS"/>
</dbReference>
<dbReference type="AlphaFoldDB" id="A0A1E5FYL0"/>
<dbReference type="PRINTS" id="PR00072">
    <property type="entry name" value="MALOXRDTASE"/>
</dbReference>
<feature type="binding site" evidence="6">
    <location>
        <position position="308"/>
    </location>
    <ligand>
        <name>(S)-malate</name>
        <dbReference type="ChEBI" id="CHEBI:15589"/>
    </ligand>
</feature>
<dbReference type="Pfam" id="PF03949">
    <property type="entry name" value="Malic_M"/>
    <property type="match status" value="1"/>
</dbReference>
<dbReference type="GO" id="GO:0051287">
    <property type="term" value="F:NAD binding"/>
    <property type="evidence" value="ECO:0007669"/>
    <property type="project" value="InterPro"/>
</dbReference>
<evidence type="ECO:0000256" key="2">
    <source>
        <dbReference type="ARBA" id="ARBA00008785"/>
    </source>
</evidence>
<proteinExistence type="inferred from homology"/>
<feature type="domain" description="Malic enzyme NAD-binding" evidence="9">
    <location>
        <begin position="152"/>
        <end position="376"/>
    </location>
</feature>
<dbReference type="SUPFAM" id="SSF51735">
    <property type="entry name" value="NAD(P)-binding Rossmann-fold domains"/>
    <property type="match status" value="1"/>
</dbReference>
<name>A0A1E5FYL0_9FIRM</name>
<dbReference type="InterPro" id="IPR037062">
    <property type="entry name" value="Malic_N_dom_sf"/>
</dbReference>
<sequence length="402" mass="43018">MHRDNRGKLSVQAKVQIRNANDLSLAYSPGVAEPCKEIHANVDKVYEYTAKGNLVAVVSDGTAVLGLGNIGPEAAMPVMEGKAVLFKDFAGVDAFPICIRHDDDPEKLIDAIQYLEPTFGGINLEDIAAPNCFIIEEKLQEKMNIPIFHDDQHGTAIVTLAGLFNALKLVDKSIDEIKVVANGAGAAGIAIIKLLMHLGVKDVIMCDTKGAIYEGREVGMNPIKEDIASMTNKHKVKGNLAECLVDADVFIGVSVAGAVTQEMVKSMKRDPIIFAMANPIPEIMPEEAKAAGARVVGTGRSDFPNQVNNVLAFPGIFRGALDVRATCINIEMKVAAAEAIANLLKQDELHDDYVIPSPFDSRVAPAVAKAVAVAAMETGVARIKVDPDEIERKTMLLSAIGK</sequence>
<comment type="similarity">
    <text evidence="2 8">Belongs to the malic enzymes family.</text>
</comment>
<dbReference type="OrthoDB" id="9805787at2"/>
<dbReference type="SUPFAM" id="SSF53223">
    <property type="entry name" value="Aminoacid dehydrogenase-like, N-terminal domain"/>
    <property type="match status" value="1"/>
</dbReference>
<keyword evidence="4" id="KW-0560">Oxidoreductase</keyword>
<reference evidence="11 12" key="1">
    <citation type="submission" date="2016-09" db="EMBL/GenBank/DDBJ databases">
        <title>Draft genome sequence for the type strain of Desulfuribacillus alkaliarsenatis AHT28, an obligately anaerobic, sulfidogenic bacterium isolated from Russian soda lake sediments.</title>
        <authorList>
            <person name="Abin C.A."/>
            <person name="Hollibaugh J.T."/>
        </authorList>
    </citation>
    <scope>NUCLEOTIDE SEQUENCE [LARGE SCALE GENOMIC DNA]</scope>
    <source>
        <strain evidence="11 12">AHT28</strain>
    </source>
</reference>
<evidence type="ECO:0000256" key="5">
    <source>
        <dbReference type="PIRSR" id="PIRSR000106-1"/>
    </source>
</evidence>
<dbReference type="CDD" id="cd05311">
    <property type="entry name" value="NAD_bind_2_malic_enz"/>
    <property type="match status" value="1"/>
</dbReference>
<comment type="caution">
    <text evidence="11">The sequence shown here is derived from an EMBL/GenBank/DDBJ whole genome shotgun (WGS) entry which is preliminary data.</text>
</comment>
<feature type="active site" description="Proton donor" evidence="5">
    <location>
        <position position="27"/>
    </location>
</feature>
<dbReference type="STRING" id="766136.BHF68_12030"/>
<evidence type="ECO:0000256" key="7">
    <source>
        <dbReference type="PIRSR" id="PIRSR000106-3"/>
    </source>
</evidence>
<dbReference type="PANTHER" id="PTHR43237">
    <property type="entry name" value="NADP-DEPENDENT MALIC ENZYME"/>
    <property type="match status" value="1"/>
</dbReference>
<dbReference type="SMART" id="SM00919">
    <property type="entry name" value="Malic_M"/>
    <property type="match status" value="1"/>
</dbReference>
<dbReference type="RefSeq" id="WP_069644476.1">
    <property type="nucleotide sequence ID" value="NZ_MIJE01000036.1"/>
</dbReference>
<keyword evidence="12" id="KW-1185">Reference proteome</keyword>
<evidence type="ECO:0000256" key="6">
    <source>
        <dbReference type="PIRSR" id="PIRSR000106-2"/>
    </source>
</evidence>
<dbReference type="Pfam" id="PF00390">
    <property type="entry name" value="malic"/>
    <property type="match status" value="1"/>
</dbReference>
<dbReference type="SMART" id="SM01274">
    <property type="entry name" value="malic"/>
    <property type="match status" value="1"/>
</dbReference>
<organism evidence="11 12">
    <name type="scientific">Desulfuribacillus alkaliarsenatis</name>
    <dbReference type="NCBI Taxonomy" id="766136"/>
    <lineage>
        <taxon>Bacteria</taxon>
        <taxon>Bacillati</taxon>
        <taxon>Bacillota</taxon>
        <taxon>Desulfuribacillia</taxon>
        <taxon>Desulfuribacillales</taxon>
        <taxon>Desulfuribacillaceae</taxon>
        <taxon>Desulfuribacillus</taxon>
    </lineage>
</organism>
<dbReference type="InterPro" id="IPR046346">
    <property type="entry name" value="Aminoacid_DH-like_N_sf"/>
</dbReference>
<evidence type="ECO:0000313" key="12">
    <source>
        <dbReference type="Proteomes" id="UP000094296"/>
    </source>
</evidence>
<protein>
    <submittedName>
        <fullName evidence="11">Malate dehydrogenase</fullName>
    </submittedName>
</protein>
<evidence type="ECO:0000313" key="11">
    <source>
        <dbReference type="EMBL" id="OEF95663.1"/>
    </source>
</evidence>
<feature type="domain" description="Malic enzyme N-terminal" evidence="10">
    <location>
        <begin position="6"/>
        <end position="140"/>
    </location>
</feature>
<accession>A0A1E5FYL0</accession>
<feature type="binding site" evidence="7">
    <location>
        <position position="125"/>
    </location>
    <ligand>
        <name>a divalent metal cation</name>
        <dbReference type="ChEBI" id="CHEBI:60240"/>
    </ligand>
</feature>
<feature type="active site" description="Proton acceptor" evidence="5">
    <location>
        <position position="82"/>
    </location>
</feature>
<dbReference type="PANTHER" id="PTHR43237:SF4">
    <property type="entry name" value="NADP-DEPENDENT MALIC ENZYME"/>
    <property type="match status" value="1"/>
</dbReference>
<gene>
    <name evidence="11" type="ORF">BHF68_12030</name>
</gene>
<evidence type="ECO:0000256" key="1">
    <source>
        <dbReference type="ARBA" id="ARBA00001936"/>
    </source>
</evidence>
<evidence type="ECO:0000259" key="9">
    <source>
        <dbReference type="SMART" id="SM00919"/>
    </source>
</evidence>
<feature type="binding site" evidence="7">
    <location>
        <position position="126"/>
    </location>
    <ligand>
        <name>a divalent metal cation</name>
        <dbReference type="ChEBI" id="CHEBI:60240"/>
    </ligand>
</feature>
<dbReference type="InterPro" id="IPR001891">
    <property type="entry name" value="Malic_OxRdtase"/>
</dbReference>
<dbReference type="FunFam" id="3.40.50.720:FF:000095">
    <property type="entry name" value="NADP-dependent malic enzyme"/>
    <property type="match status" value="1"/>
</dbReference>
<feature type="binding site" evidence="7">
    <location>
        <position position="151"/>
    </location>
    <ligand>
        <name>a divalent metal cation</name>
        <dbReference type="ChEBI" id="CHEBI:60240"/>
    </ligand>
</feature>
<evidence type="ECO:0000256" key="8">
    <source>
        <dbReference type="RuleBase" id="RU003427"/>
    </source>
</evidence>
<dbReference type="GO" id="GO:0016616">
    <property type="term" value="F:oxidoreductase activity, acting on the CH-OH group of donors, NAD or NADP as acceptor"/>
    <property type="evidence" value="ECO:0007669"/>
    <property type="project" value="InterPro"/>
</dbReference>
<evidence type="ECO:0000256" key="3">
    <source>
        <dbReference type="ARBA" id="ARBA00022723"/>
    </source>
</evidence>
<comment type="cofactor">
    <cofactor evidence="7">
        <name>Mg(2+)</name>
        <dbReference type="ChEBI" id="CHEBI:18420"/>
    </cofactor>
    <cofactor evidence="7">
        <name>Mn(2+)</name>
        <dbReference type="ChEBI" id="CHEBI:29035"/>
    </cofactor>
    <text evidence="7">Divalent metal cations. Prefers magnesium or manganese.</text>
</comment>
<evidence type="ECO:0000256" key="4">
    <source>
        <dbReference type="ARBA" id="ARBA00023002"/>
    </source>
</evidence>
<dbReference type="InterPro" id="IPR036291">
    <property type="entry name" value="NAD(P)-bd_dom_sf"/>
</dbReference>
<dbReference type="InterPro" id="IPR045213">
    <property type="entry name" value="Malic_NAD-bd_bact_type"/>
</dbReference>
<evidence type="ECO:0000259" key="10">
    <source>
        <dbReference type="SMART" id="SM01274"/>
    </source>
</evidence>
<dbReference type="InterPro" id="IPR051674">
    <property type="entry name" value="Malate_Decarboxylase"/>
</dbReference>
<dbReference type="InterPro" id="IPR012302">
    <property type="entry name" value="Malic_NAD-bd"/>
</dbReference>
<dbReference type="GO" id="GO:0046872">
    <property type="term" value="F:metal ion binding"/>
    <property type="evidence" value="ECO:0007669"/>
    <property type="project" value="UniProtKB-KW"/>
</dbReference>